<feature type="domain" description="EGF-like" evidence="11">
    <location>
        <begin position="495"/>
        <end position="506"/>
    </location>
</feature>
<dbReference type="SUPFAM" id="SSF55486">
    <property type="entry name" value="Metalloproteases ('zincins'), catalytic domain"/>
    <property type="match status" value="1"/>
</dbReference>
<evidence type="ECO:0000256" key="7">
    <source>
        <dbReference type="ARBA" id="ARBA00023180"/>
    </source>
</evidence>
<keyword evidence="2" id="KW-0645">Protease</keyword>
<gene>
    <name evidence="12" type="ORF">SteCoe_37346</name>
</gene>
<dbReference type="OrthoDB" id="527990at2759"/>
<keyword evidence="5 9" id="KW-0862">Zinc</keyword>
<evidence type="ECO:0000256" key="9">
    <source>
        <dbReference type="PIRSR" id="PIRSR601577-2"/>
    </source>
</evidence>
<evidence type="ECO:0000256" key="1">
    <source>
        <dbReference type="ARBA" id="ARBA00005860"/>
    </source>
</evidence>
<dbReference type="FunFam" id="2.10.25.10:FF:000001">
    <property type="entry name" value="Tenascin C"/>
    <property type="match status" value="1"/>
</dbReference>
<dbReference type="PANTHER" id="PTHR10942:SF0">
    <property type="entry name" value="LEISHMANOLYSIN-LIKE PEPTIDASE"/>
    <property type="match status" value="1"/>
</dbReference>
<evidence type="ECO:0000259" key="11">
    <source>
        <dbReference type="PROSITE" id="PS00022"/>
    </source>
</evidence>
<sequence>MVLHLFFFILSMLSNSIFAFECGGVDDHITLGPSSIITRSSSYSPIRITFDCFDCSDFDFRSYLISTLLPRVSDFFTKAIQIKSVQGLLNMTGIISCGPEIQVREYQQIYGEYNTDVLIYIVLKDIPGQNYIAYSGACAVESSGLQNVYAGRIVINPTNFASITDENRFSVLVHEIIHVLGFSKNLYKYWKNSSGANYTEVTKTVEIRGVNKIYIVTPQVKTVAQSVYNCGSLEGMELEDQGNEDTISSHWDMRVLINDVMITEVVNDKIFSNLTLALLADTGWYTVNYTMGQLPLFGTNGGCSFFTEKCLQNDKTQFSEYFCDTDSTALCDFNHLYKSYCSIAKYPISLPTNYQYYTDTYKGGSDIYTDYCPYSKQFINGNCRGNASTTFVNSLANETISLNSRCFQSTLVLSGNTIPTAASSCYEVIECNNDNAVVKIGDKTVNCPLSLTVPENVIVTGYDGSLTCPAFGILCKNIPCKNSCFGRGACVNSKCVCSAGYTGDDCSEICGKHCASCNNGVCLICLKAHMDIKDDHCICSNNYVLDSTGSCVSVNKACELLCGNCTIASDNSIPAVCNSCTENAYKDLSSGQCTCNDGYYDLNTYYCTKCPNLCTKCTSEGCDGCIANAHLNSSLCECDNYYYQNFSECLKCPDNCYECSSDLNCLYCDPGYYPEEDLGCFLCNDTCKTCNNYDECTSCKSGNYLNNRDCLSGCPDNTYKLDGSCKSCPMAFCKTCDIKGQCFECIEGYYMDDDICHYDCPDNCKKCTSSGICEECEDKHFLLYGMCYECSSGCLSCKSIINCEECAEGFELINGFCSIQCMDGCKKCSETSVCEVCKLAYFLDGNGVCKACPNSCSSCLSSTLCTSCTSGHLLQAGICMITCPNNCKACSSGICHTCDSGFTLKNGICTINCPLNCNTCDTNGKCSQCNNGFYINTGNCYSCSNNCGSCKNANKCLICNSEYYLSDDYCYKCSIHCVSCSNDLLCNECDAEHTLKNGICVKV</sequence>
<comment type="caution">
    <text evidence="12">The sequence shown here is derived from an EMBL/GenBank/DDBJ whole genome shotgun (WGS) entry which is preliminary data.</text>
</comment>
<dbReference type="AlphaFoldDB" id="A0A1R2AN73"/>
<name>A0A1R2AN73_9CILI</name>
<protein>
    <recommendedName>
        <fullName evidence="11">EGF-like domain-containing protein</fullName>
    </recommendedName>
</protein>
<comment type="cofactor">
    <cofactor evidence="9">
        <name>Zn(2+)</name>
        <dbReference type="ChEBI" id="CHEBI:29105"/>
    </cofactor>
    <text evidence="9">Binds 1 zinc ion per subunit.</text>
</comment>
<dbReference type="GO" id="GO:0016020">
    <property type="term" value="C:membrane"/>
    <property type="evidence" value="ECO:0007669"/>
    <property type="project" value="InterPro"/>
</dbReference>
<feature type="signal peptide" evidence="10">
    <location>
        <begin position="1"/>
        <end position="19"/>
    </location>
</feature>
<evidence type="ECO:0000256" key="8">
    <source>
        <dbReference type="PIRSR" id="PIRSR601577-1"/>
    </source>
</evidence>
<keyword evidence="3 9" id="KW-0479">Metal-binding</keyword>
<feature type="active site" evidence="8">
    <location>
        <position position="175"/>
    </location>
</feature>
<keyword evidence="10" id="KW-0732">Signal</keyword>
<evidence type="ECO:0000256" key="5">
    <source>
        <dbReference type="ARBA" id="ARBA00022833"/>
    </source>
</evidence>
<evidence type="ECO:0000256" key="2">
    <source>
        <dbReference type="ARBA" id="ARBA00022670"/>
    </source>
</evidence>
<keyword evidence="7" id="KW-0325">Glycoprotein</keyword>
<dbReference type="FunFam" id="3.90.132.10:FF:000001">
    <property type="entry name" value="leishmanolysin-like peptidase isoform X2"/>
    <property type="match status" value="1"/>
</dbReference>
<keyword evidence="4" id="KW-0378">Hydrolase</keyword>
<dbReference type="GO" id="GO:0046872">
    <property type="term" value="F:metal ion binding"/>
    <property type="evidence" value="ECO:0007669"/>
    <property type="project" value="UniProtKB-KW"/>
</dbReference>
<dbReference type="EMBL" id="MPUH01001866">
    <property type="protein sequence ID" value="OMJ65974.1"/>
    <property type="molecule type" value="Genomic_DNA"/>
</dbReference>
<dbReference type="PROSITE" id="PS00022">
    <property type="entry name" value="EGF_1"/>
    <property type="match status" value="1"/>
</dbReference>
<dbReference type="GO" id="GO:0007155">
    <property type="term" value="P:cell adhesion"/>
    <property type="evidence" value="ECO:0007669"/>
    <property type="project" value="InterPro"/>
</dbReference>
<dbReference type="Gene3D" id="3.10.170.20">
    <property type="match status" value="1"/>
</dbReference>
<keyword evidence="13" id="KW-1185">Reference proteome</keyword>
<dbReference type="InterPro" id="IPR001577">
    <property type="entry name" value="Peptidase_M8"/>
</dbReference>
<evidence type="ECO:0000256" key="3">
    <source>
        <dbReference type="ARBA" id="ARBA00022723"/>
    </source>
</evidence>
<dbReference type="Gene3D" id="2.10.220.10">
    <property type="entry name" value="Hormone Receptor, Insulin-like Growth Factor Receptor 1, Chain A, domain 2"/>
    <property type="match status" value="3"/>
</dbReference>
<dbReference type="SMART" id="SM00181">
    <property type="entry name" value="EGF"/>
    <property type="match status" value="10"/>
</dbReference>
<dbReference type="PANTHER" id="PTHR10942">
    <property type="entry name" value="LEISHMANOLYSIN-LIKE PEPTIDASE"/>
    <property type="match status" value="1"/>
</dbReference>
<dbReference type="Pfam" id="PF01457">
    <property type="entry name" value="Peptidase_M8"/>
    <property type="match status" value="1"/>
</dbReference>
<dbReference type="GO" id="GO:0005737">
    <property type="term" value="C:cytoplasm"/>
    <property type="evidence" value="ECO:0007669"/>
    <property type="project" value="TreeGrafter"/>
</dbReference>
<dbReference type="InterPro" id="IPR000742">
    <property type="entry name" value="EGF"/>
</dbReference>
<evidence type="ECO:0000256" key="4">
    <source>
        <dbReference type="ARBA" id="ARBA00022801"/>
    </source>
</evidence>
<comment type="similarity">
    <text evidence="1">Belongs to the peptidase M8 family.</text>
</comment>
<dbReference type="InterPro" id="IPR009030">
    <property type="entry name" value="Growth_fac_rcpt_cys_sf"/>
</dbReference>
<evidence type="ECO:0000313" key="12">
    <source>
        <dbReference type="EMBL" id="OMJ65974.1"/>
    </source>
</evidence>
<evidence type="ECO:0000256" key="10">
    <source>
        <dbReference type="SAM" id="SignalP"/>
    </source>
</evidence>
<dbReference type="CDD" id="cd00064">
    <property type="entry name" value="FU"/>
    <property type="match status" value="1"/>
</dbReference>
<proteinExistence type="inferred from homology"/>
<dbReference type="GO" id="GO:0006508">
    <property type="term" value="P:proteolysis"/>
    <property type="evidence" value="ECO:0007669"/>
    <property type="project" value="UniProtKB-KW"/>
</dbReference>
<dbReference type="Gene3D" id="2.10.25.10">
    <property type="entry name" value="Laminin"/>
    <property type="match status" value="1"/>
</dbReference>
<keyword evidence="6 9" id="KW-0482">Metalloprotease</keyword>
<dbReference type="Gene3D" id="3.90.132.10">
    <property type="entry name" value="Leishmanolysin , domain 2"/>
    <property type="match status" value="1"/>
</dbReference>
<feature type="binding site" evidence="9">
    <location>
        <position position="174"/>
    </location>
    <ligand>
        <name>Zn(2+)</name>
        <dbReference type="ChEBI" id="CHEBI:29105"/>
        <note>catalytic</note>
    </ligand>
</feature>
<organism evidence="12 13">
    <name type="scientific">Stentor coeruleus</name>
    <dbReference type="NCBI Taxonomy" id="5963"/>
    <lineage>
        <taxon>Eukaryota</taxon>
        <taxon>Sar</taxon>
        <taxon>Alveolata</taxon>
        <taxon>Ciliophora</taxon>
        <taxon>Postciliodesmatophora</taxon>
        <taxon>Heterotrichea</taxon>
        <taxon>Heterotrichida</taxon>
        <taxon>Stentoridae</taxon>
        <taxon>Stentor</taxon>
    </lineage>
</organism>
<dbReference type="Proteomes" id="UP000187209">
    <property type="component" value="Unassembled WGS sequence"/>
</dbReference>
<dbReference type="GO" id="GO:0004222">
    <property type="term" value="F:metalloendopeptidase activity"/>
    <property type="evidence" value="ECO:0007669"/>
    <property type="project" value="InterPro"/>
</dbReference>
<dbReference type="SMART" id="SM00261">
    <property type="entry name" value="FU"/>
    <property type="match status" value="8"/>
</dbReference>
<feature type="binding site" evidence="9">
    <location>
        <position position="178"/>
    </location>
    <ligand>
        <name>Zn(2+)</name>
        <dbReference type="ChEBI" id="CHEBI:29105"/>
        <note>catalytic</note>
    </ligand>
</feature>
<dbReference type="PRINTS" id="PR00782">
    <property type="entry name" value="LSHMANOLYSIN"/>
</dbReference>
<reference evidence="12 13" key="1">
    <citation type="submission" date="2016-11" db="EMBL/GenBank/DDBJ databases">
        <title>The macronuclear genome of Stentor coeruleus: a giant cell with tiny introns.</title>
        <authorList>
            <person name="Slabodnick M."/>
            <person name="Ruby J.G."/>
            <person name="Reiff S.B."/>
            <person name="Swart E.C."/>
            <person name="Gosai S."/>
            <person name="Prabakaran S."/>
            <person name="Witkowska E."/>
            <person name="Larue G.E."/>
            <person name="Fisher S."/>
            <person name="Freeman R.M."/>
            <person name="Gunawardena J."/>
            <person name="Chu W."/>
            <person name="Stover N.A."/>
            <person name="Gregory B.D."/>
            <person name="Nowacki M."/>
            <person name="Derisi J."/>
            <person name="Roy S.W."/>
            <person name="Marshall W.F."/>
            <person name="Sood P."/>
        </authorList>
    </citation>
    <scope>NUCLEOTIDE SEQUENCE [LARGE SCALE GENOMIC DNA]</scope>
    <source>
        <strain evidence="12">WM001</strain>
    </source>
</reference>
<evidence type="ECO:0000313" key="13">
    <source>
        <dbReference type="Proteomes" id="UP000187209"/>
    </source>
</evidence>
<accession>A0A1R2AN73</accession>
<dbReference type="SUPFAM" id="SSF57184">
    <property type="entry name" value="Growth factor receptor domain"/>
    <property type="match status" value="4"/>
</dbReference>
<evidence type="ECO:0000256" key="6">
    <source>
        <dbReference type="ARBA" id="ARBA00023049"/>
    </source>
</evidence>
<dbReference type="InterPro" id="IPR006212">
    <property type="entry name" value="Furin_repeat"/>
</dbReference>
<feature type="chain" id="PRO_5012548633" description="EGF-like domain-containing protein" evidence="10">
    <location>
        <begin position="20"/>
        <end position="1003"/>
    </location>
</feature>
<feature type="binding site" evidence="9">
    <location>
        <position position="250"/>
    </location>
    <ligand>
        <name>Zn(2+)</name>
        <dbReference type="ChEBI" id="CHEBI:29105"/>
        <note>catalytic</note>
    </ligand>
</feature>